<accession>C6M1C2</accession>
<evidence type="ECO:0000313" key="2">
    <source>
        <dbReference type="Proteomes" id="UP000005365"/>
    </source>
</evidence>
<reference evidence="1" key="1">
    <citation type="submission" date="2009-07" db="EMBL/GenBank/DDBJ databases">
        <authorList>
            <person name="Weinstock G."/>
            <person name="Sodergren E."/>
            <person name="Clifton S."/>
            <person name="Fulton L."/>
            <person name="Fulton B."/>
            <person name="Courtney L."/>
            <person name="Fronick C."/>
            <person name="Harrison M."/>
            <person name="Strong C."/>
            <person name="Farmer C."/>
            <person name="Delahaunty K."/>
            <person name="Markovic C."/>
            <person name="Hall O."/>
            <person name="Minx P."/>
            <person name="Tomlinson C."/>
            <person name="Mitreva M."/>
            <person name="Nelson J."/>
            <person name="Hou S."/>
            <person name="Wollam A."/>
            <person name="Pepin K.H."/>
            <person name="Johnson M."/>
            <person name="Bhonagiri V."/>
            <person name="Nash W.E."/>
            <person name="Warren W."/>
            <person name="Chinwalla A."/>
            <person name="Mardis E.R."/>
            <person name="Wilson R.K."/>
        </authorList>
    </citation>
    <scope>NUCLEOTIDE SEQUENCE [LARGE SCALE GENOMIC DNA]</scope>
    <source>
        <strain evidence="1">ATCC 29256</strain>
    </source>
</reference>
<dbReference type="EMBL" id="ACKO02000001">
    <property type="protein sequence ID" value="EET46196.1"/>
    <property type="molecule type" value="Genomic_DNA"/>
</dbReference>
<organism evidence="1 2">
    <name type="scientific">Neisseria sicca ATCC 29256</name>
    <dbReference type="NCBI Taxonomy" id="547045"/>
    <lineage>
        <taxon>Bacteria</taxon>
        <taxon>Pseudomonadati</taxon>
        <taxon>Pseudomonadota</taxon>
        <taxon>Betaproteobacteria</taxon>
        <taxon>Neisseriales</taxon>
        <taxon>Neisseriaceae</taxon>
        <taxon>Neisseria</taxon>
    </lineage>
</organism>
<sequence>MPIKKVSGYKTKFVCEEVVMNRCGPYLVSDIVESGRIGKLHVGDDQEDICQEIKDFVLNPMRTSKKSKIFLDTYENIMFSLENKKIIGMQINFENTNAKSVVLNDLFSEFSGIEDWLNFAEKCDWLCEKNSSIYVFRKNNVFIYVNDQGMLYLISVC</sequence>
<gene>
    <name evidence="1" type="ORF">NEISICOT_00302</name>
</gene>
<comment type="caution">
    <text evidence="1">The sequence shown here is derived from an EMBL/GenBank/DDBJ whole genome shotgun (WGS) entry which is preliminary data.</text>
</comment>
<protein>
    <submittedName>
        <fullName evidence="1">Uncharacterized protein</fullName>
    </submittedName>
</protein>
<dbReference type="AlphaFoldDB" id="C6M1C2"/>
<name>C6M1C2_NEISI</name>
<dbReference type="Proteomes" id="UP000005365">
    <property type="component" value="Unassembled WGS sequence"/>
</dbReference>
<keyword evidence="2" id="KW-1185">Reference proteome</keyword>
<evidence type="ECO:0000313" key="1">
    <source>
        <dbReference type="EMBL" id="EET46196.1"/>
    </source>
</evidence>
<proteinExistence type="predicted"/>